<dbReference type="Proteomes" id="UP000232122">
    <property type="component" value="Unassembled WGS sequence"/>
</dbReference>
<protein>
    <recommendedName>
        <fullName evidence="6">Outer membrane protein beta-barrel domain protein</fullName>
    </recommendedName>
</protein>
<reference evidence="3 5" key="2">
    <citation type="journal article" date="2018" name="Microb. Genom.">
        <title>Deciphering the unexplored Leptospira diversity from soils uncovers genomic evolution to virulence.</title>
        <authorList>
            <person name="Thibeaux R."/>
            <person name="Iraola G."/>
            <person name="Ferres I."/>
            <person name="Bierque E."/>
            <person name="Girault D."/>
            <person name="Soupe-Gilbert M.E."/>
            <person name="Picardeau M."/>
            <person name="Goarant C."/>
        </authorList>
    </citation>
    <scope>NUCLEOTIDE SEQUENCE [LARGE SCALE GENOMIC DNA]</scope>
    <source>
        <strain evidence="3 5">ATI7-C-A5</strain>
    </source>
</reference>
<accession>A0A2N0BBJ2</accession>
<feature type="compositionally biased region" description="Polar residues" evidence="1">
    <location>
        <begin position="62"/>
        <end position="71"/>
    </location>
</feature>
<keyword evidence="2" id="KW-0732">Signal</keyword>
<dbReference type="EMBL" id="NPEF02000017">
    <property type="protein sequence ID" value="MDV6236821.1"/>
    <property type="molecule type" value="Genomic_DNA"/>
</dbReference>
<accession>A0A2N0BJT7</accession>
<evidence type="ECO:0008006" key="6">
    <source>
        <dbReference type="Google" id="ProtNLM"/>
    </source>
</evidence>
<dbReference type="OrthoDB" id="339602at2"/>
<evidence type="ECO:0000256" key="1">
    <source>
        <dbReference type="SAM" id="MobiDB-lite"/>
    </source>
</evidence>
<feature type="compositionally biased region" description="Acidic residues" evidence="1">
    <location>
        <begin position="75"/>
        <end position="89"/>
    </location>
</feature>
<evidence type="ECO:0000313" key="5">
    <source>
        <dbReference type="Proteomes" id="UP000232122"/>
    </source>
</evidence>
<evidence type="ECO:0000313" key="3">
    <source>
        <dbReference type="EMBL" id="MDV6236821.1"/>
    </source>
</evidence>
<evidence type="ECO:0000256" key="2">
    <source>
        <dbReference type="SAM" id="SignalP"/>
    </source>
</evidence>
<organism evidence="4">
    <name type="scientific">Leptospira ellisii</name>
    <dbReference type="NCBI Taxonomy" id="2023197"/>
    <lineage>
        <taxon>Bacteria</taxon>
        <taxon>Pseudomonadati</taxon>
        <taxon>Spirochaetota</taxon>
        <taxon>Spirochaetia</taxon>
        <taxon>Leptospirales</taxon>
        <taxon>Leptospiraceae</taxon>
        <taxon>Leptospira</taxon>
    </lineage>
</organism>
<dbReference type="EMBL" id="NPEF01000037">
    <property type="protein sequence ID" value="PJZ93907.1"/>
    <property type="molecule type" value="Genomic_DNA"/>
</dbReference>
<dbReference type="AlphaFoldDB" id="A0A2N0BBJ2"/>
<feature type="region of interest" description="Disordered" evidence="1">
    <location>
        <begin position="60"/>
        <end position="92"/>
    </location>
</feature>
<sequence length="277" mass="30863">MFSRIRSLFRFGAALSLCLLPGLLAASPKSPSAFELLGGYKPDLGNGKFFSDLLPLPKPAAQSGNLPSSGIISKEEEEAAETGEEDPEEKIEGYYDNRKSEIGVWLGASNPWPGSETQKYLDTTLGGGFFFRIPWPWIFYLEMGAFYANYLSATERALTTIPVYLALGYKIPLDLPISFIVRAGGGEAFVVARPSNTSRWDPMVLVGLETSFVAGKKIRIGIRIDYNKIYESHLDAPEETKYYYASPYADSRLSNPNYYRVVDTEFFQFGLMVSIFL</sequence>
<comment type="caution">
    <text evidence="4">The sequence shown here is derived from an EMBL/GenBank/DDBJ whole genome shotgun (WGS) entry which is preliminary data.</text>
</comment>
<dbReference type="RefSeq" id="WP_100747177.1">
    <property type="nucleotide sequence ID" value="NZ_NPEF02000017.1"/>
</dbReference>
<feature type="signal peptide" evidence="2">
    <location>
        <begin position="1"/>
        <end position="25"/>
    </location>
</feature>
<evidence type="ECO:0000313" key="4">
    <source>
        <dbReference type="EMBL" id="PJZ93907.1"/>
    </source>
</evidence>
<reference evidence="3" key="3">
    <citation type="submission" date="2023-10" db="EMBL/GenBank/DDBJ databases">
        <authorList>
            <person name="Picardeau M."/>
            <person name="Thibeaux R."/>
        </authorList>
    </citation>
    <scope>NUCLEOTIDE SEQUENCE</scope>
    <source>
        <strain evidence="3">ATI7-C-A5</strain>
    </source>
</reference>
<feature type="chain" id="PRO_5044577222" description="Outer membrane protein beta-barrel domain protein" evidence="2">
    <location>
        <begin position="26"/>
        <end position="277"/>
    </location>
</feature>
<gene>
    <name evidence="3" type="ORF">CH379_014425</name>
    <name evidence="4" type="ORF">CH379_05365</name>
</gene>
<proteinExistence type="predicted"/>
<keyword evidence="5" id="KW-1185">Reference proteome</keyword>
<name>A0A2N0BBJ2_9LEPT</name>
<reference evidence="4" key="1">
    <citation type="submission" date="2017-07" db="EMBL/GenBank/DDBJ databases">
        <title>Leptospira spp. isolated from tropical soils.</title>
        <authorList>
            <person name="Thibeaux R."/>
            <person name="Iraola G."/>
            <person name="Ferres I."/>
            <person name="Bierque E."/>
            <person name="Girault D."/>
            <person name="Soupe-Gilbert M.-E."/>
            <person name="Picardeau M."/>
            <person name="Goarant C."/>
        </authorList>
    </citation>
    <scope>NUCLEOTIDE SEQUENCE [LARGE SCALE GENOMIC DNA]</scope>
    <source>
        <strain evidence="4">ATI7-C-A5</strain>
    </source>
</reference>